<keyword evidence="9" id="KW-0732">Signal</keyword>
<feature type="transmembrane region" description="Helical" evidence="8">
    <location>
        <begin position="83"/>
        <end position="99"/>
    </location>
</feature>
<dbReference type="PROSITE" id="PS51257">
    <property type="entry name" value="PROKAR_LIPOPROTEIN"/>
    <property type="match status" value="1"/>
</dbReference>
<name>A0AAE4AQV4_9BACT</name>
<keyword evidence="4" id="KW-0808">Transferase</keyword>
<evidence type="ECO:0000256" key="8">
    <source>
        <dbReference type="SAM" id="Phobius"/>
    </source>
</evidence>
<evidence type="ECO:0000313" key="12">
    <source>
        <dbReference type="Proteomes" id="UP001238163"/>
    </source>
</evidence>
<evidence type="ECO:0000259" key="10">
    <source>
        <dbReference type="Pfam" id="PF02397"/>
    </source>
</evidence>
<feature type="signal peptide" evidence="9">
    <location>
        <begin position="1"/>
        <end position="28"/>
    </location>
</feature>
<sequence length="361" mass="40109">MKSPLARVILLALADALPPTLCALAAMAACAHSAGGTLPHATPATAWPALALYLATNAAAGLYRGGSLQTTAIFSHVRDMRRLFATLTFAHAALAWLLWRQNQLHGPLALLLPLCWLLSCLAAMPTRRLMRQLSGSTQRHLCPEDILRDVCQCPPQRGRHRRVLKTVLEGILAILALLCCWPLLLLIAAAVKITSPGPVIYRARRLGKDGQPIRVWKFRTMYQHADERLHTVLAHNPALADEWQRRQKLDHDPRVTPLGHFLRRSSLDELPQLVNVLQGDMAVIGPRPIVDDEVARYGEFYPIFASVKPGITGLWQVSGRNQLSYPTRVALDVAYVNNWSIWLDLYILQKTALEILRGKGS</sequence>
<proteinExistence type="inferred from homology"/>
<accession>A0AAE4AQV4</accession>
<dbReference type="EMBL" id="JAUSVL010000001">
    <property type="protein sequence ID" value="MDQ0290757.1"/>
    <property type="molecule type" value="Genomic_DNA"/>
</dbReference>
<evidence type="ECO:0000256" key="9">
    <source>
        <dbReference type="SAM" id="SignalP"/>
    </source>
</evidence>
<evidence type="ECO:0000256" key="1">
    <source>
        <dbReference type="ARBA" id="ARBA00004236"/>
    </source>
</evidence>
<dbReference type="PANTHER" id="PTHR30576">
    <property type="entry name" value="COLANIC BIOSYNTHESIS UDP-GLUCOSE LIPID CARRIER TRANSFERASE"/>
    <property type="match status" value="1"/>
</dbReference>
<evidence type="ECO:0000313" key="11">
    <source>
        <dbReference type="EMBL" id="MDQ0290757.1"/>
    </source>
</evidence>
<comment type="similarity">
    <text evidence="2">Belongs to the bacterial sugar transferase family.</text>
</comment>
<dbReference type="Pfam" id="PF02397">
    <property type="entry name" value="Bac_transf"/>
    <property type="match status" value="1"/>
</dbReference>
<organism evidence="11 12">
    <name type="scientific">Oligosphaera ethanolica</name>
    <dbReference type="NCBI Taxonomy" id="760260"/>
    <lineage>
        <taxon>Bacteria</taxon>
        <taxon>Pseudomonadati</taxon>
        <taxon>Lentisphaerota</taxon>
        <taxon>Oligosphaeria</taxon>
        <taxon>Oligosphaerales</taxon>
        <taxon>Oligosphaeraceae</taxon>
        <taxon>Oligosphaera</taxon>
    </lineage>
</organism>
<evidence type="ECO:0000256" key="3">
    <source>
        <dbReference type="ARBA" id="ARBA00022475"/>
    </source>
</evidence>
<dbReference type="GO" id="GO:0016780">
    <property type="term" value="F:phosphotransferase activity, for other substituted phosphate groups"/>
    <property type="evidence" value="ECO:0007669"/>
    <property type="project" value="TreeGrafter"/>
</dbReference>
<dbReference type="Proteomes" id="UP001238163">
    <property type="component" value="Unassembled WGS sequence"/>
</dbReference>
<feature type="transmembrane region" description="Helical" evidence="8">
    <location>
        <begin position="43"/>
        <end position="63"/>
    </location>
</feature>
<reference evidence="11" key="1">
    <citation type="submission" date="2023-07" db="EMBL/GenBank/DDBJ databases">
        <title>Genomic Encyclopedia of Type Strains, Phase IV (KMG-IV): sequencing the most valuable type-strain genomes for metagenomic binning, comparative biology and taxonomic classification.</title>
        <authorList>
            <person name="Goeker M."/>
        </authorList>
    </citation>
    <scope>NUCLEOTIDE SEQUENCE</scope>
    <source>
        <strain evidence="11">DSM 24202</strain>
    </source>
</reference>
<keyword evidence="3" id="KW-1003">Cell membrane</keyword>
<evidence type="ECO:0000256" key="5">
    <source>
        <dbReference type="ARBA" id="ARBA00022692"/>
    </source>
</evidence>
<evidence type="ECO:0000256" key="4">
    <source>
        <dbReference type="ARBA" id="ARBA00022679"/>
    </source>
</evidence>
<dbReference type="InterPro" id="IPR003362">
    <property type="entry name" value="Bact_transf"/>
</dbReference>
<gene>
    <name evidence="11" type="ORF">J3R75_002864</name>
</gene>
<comment type="subcellular location">
    <subcellularLocation>
        <location evidence="1">Cell membrane</location>
    </subcellularLocation>
</comment>
<feature type="domain" description="Bacterial sugar transferase" evidence="10">
    <location>
        <begin position="165"/>
        <end position="356"/>
    </location>
</feature>
<keyword evidence="5 8" id="KW-0812">Transmembrane</keyword>
<keyword evidence="12" id="KW-1185">Reference proteome</keyword>
<comment type="caution">
    <text evidence="11">The sequence shown here is derived from an EMBL/GenBank/DDBJ whole genome shotgun (WGS) entry which is preliminary data.</text>
</comment>
<evidence type="ECO:0000256" key="2">
    <source>
        <dbReference type="ARBA" id="ARBA00006464"/>
    </source>
</evidence>
<feature type="transmembrane region" description="Helical" evidence="8">
    <location>
        <begin position="105"/>
        <end position="124"/>
    </location>
</feature>
<keyword evidence="7 8" id="KW-0472">Membrane</keyword>
<protein>
    <submittedName>
        <fullName evidence="11">Lipopolysaccharide/colanic/teichoic acid biosynthesis glycosyltransferase</fullName>
    </submittedName>
</protein>
<evidence type="ECO:0000256" key="7">
    <source>
        <dbReference type="ARBA" id="ARBA00023136"/>
    </source>
</evidence>
<dbReference type="PANTHER" id="PTHR30576:SF4">
    <property type="entry name" value="UNDECAPRENYL-PHOSPHATE GALACTOSE PHOSPHOTRANSFERASE"/>
    <property type="match status" value="1"/>
</dbReference>
<dbReference type="RefSeq" id="WP_307262603.1">
    <property type="nucleotide sequence ID" value="NZ_JAUSVL010000001.1"/>
</dbReference>
<dbReference type="GO" id="GO:0005886">
    <property type="term" value="C:plasma membrane"/>
    <property type="evidence" value="ECO:0007669"/>
    <property type="project" value="UniProtKB-SubCell"/>
</dbReference>
<keyword evidence="6 8" id="KW-1133">Transmembrane helix</keyword>
<dbReference type="AlphaFoldDB" id="A0AAE4AQV4"/>
<feature type="chain" id="PRO_5042019029" evidence="9">
    <location>
        <begin position="29"/>
        <end position="361"/>
    </location>
</feature>
<evidence type="ECO:0000256" key="6">
    <source>
        <dbReference type="ARBA" id="ARBA00022989"/>
    </source>
</evidence>
<feature type="transmembrane region" description="Helical" evidence="8">
    <location>
        <begin position="167"/>
        <end position="191"/>
    </location>
</feature>